<evidence type="ECO:0000313" key="2">
    <source>
        <dbReference type="Proteomes" id="UP000465778"/>
    </source>
</evidence>
<organism evidence="1 2">
    <name type="scientific">Cytobacillus firmus</name>
    <name type="common">Bacillus firmus</name>
    <dbReference type="NCBI Taxonomy" id="1399"/>
    <lineage>
        <taxon>Bacteria</taxon>
        <taxon>Bacillati</taxon>
        <taxon>Bacillota</taxon>
        <taxon>Bacilli</taxon>
        <taxon>Bacillales</taxon>
        <taxon>Bacillaceae</taxon>
        <taxon>Cytobacillus</taxon>
    </lineage>
</organism>
<sequence>MEILLYNGKNARMRRITMKELTAMEEVHQFIQDTELGLIYVLHDS</sequence>
<proteinExistence type="predicted"/>
<accession>A0A800N9P5</accession>
<dbReference type="EMBL" id="VDEM01000047">
    <property type="protein sequence ID" value="KAF0822774.1"/>
    <property type="molecule type" value="Genomic_DNA"/>
</dbReference>
<dbReference type="AlphaFoldDB" id="A0A800N9P5"/>
<dbReference type="OrthoDB" id="9873428at2"/>
<protein>
    <submittedName>
        <fullName evidence="1">Uncharacterized protein</fullName>
    </submittedName>
</protein>
<dbReference type="RefSeq" id="WP_159345859.1">
    <property type="nucleotide sequence ID" value="NZ_JBALOT010000081.1"/>
</dbReference>
<evidence type="ECO:0000313" key="1">
    <source>
        <dbReference type="EMBL" id="KAF0822774.1"/>
    </source>
</evidence>
<comment type="caution">
    <text evidence="1">The sequence shown here is derived from an EMBL/GenBank/DDBJ whole genome shotgun (WGS) entry which is preliminary data.</text>
</comment>
<name>A0A800N9P5_CYTFI</name>
<gene>
    <name evidence="1" type="ORF">KIS1582_3467</name>
</gene>
<reference evidence="1 2" key="1">
    <citation type="journal article" date="2020" name="G3 (Bethesda)">
        <title>Whole Genome Sequencing and Comparative Genomics of Two Nematicidal Bacillus Strains Reveals a Wide Range of Possible Virulence Factors.</title>
        <authorList>
            <person name="Susic N."/>
            <person name="Janezic S."/>
            <person name="Rupnik M."/>
            <person name="Geric Stare B."/>
        </authorList>
    </citation>
    <scope>NUCLEOTIDE SEQUENCE [LARGE SCALE GENOMIC DNA]</scope>
    <source>
        <strain evidence="1 2">I-1582</strain>
    </source>
</reference>
<dbReference type="Proteomes" id="UP000465778">
    <property type="component" value="Unassembled WGS sequence"/>
</dbReference>